<sequence>MDAEEFDALQDEANEQFIDAIAVDLERGLNRIANAINGNPPENEEEEDDPVEDEEEEGPVGRPVVDAPKEEPKDDEVDTILTVKGADMKGFSCTVCYEVYMEFDTMMKMNGQVAKVSERLAKSNNILRALSGASWGSSKETMLKTFKAIIKPLATYAGPAWHQLMSDTQMAKLERQYIGGLKACCGLTKDTPKELVYYETKMMPLKEELELGSEQFAISAMRTPGHPAKDLHTRRPAERSSGNRPRTPPLEATRSKEDEWRRQRGDTKSIQKRNHTVFVKRYLGIRQIHPTLGTTPPQVSQDEEKMPRSTRVELARLRSQRSLMLEEYKAKVENRAISPCIKCGKHEGDLCHLLRCFPTKPLQKSKLWKDPIGVARALGLATTQFDPGGAPNTKKRLPKVFPCGHTFCITCVTNLFKSRPRSCVAAINCPTCRQNTRCTASTDPKKVSTNYSLLAMLEQRKEEQILEMADDADSSECFECYSVFPGAELTLCSCTVGKPVVANHEQKGFDNLRRPKHLLICESCIKKKHARHSYLPLERVVAKYEADRRVKEAEKTLYIGQKRAEDALLQLNHFRRELQNHRMVCFLFDLAVDRAGFHIFAPRLGIL</sequence>
<dbReference type="PROSITE" id="PS00518">
    <property type="entry name" value="ZF_RING_1"/>
    <property type="match status" value="1"/>
</dbReference>
<dbReference type="PANTHER" id="PTHR22791">
    <property type="entry name" value="RING-TYPE DOMAIN-CONTAINING PROTEIN"/>
    <property type="match status" value="1"/>
</dbReference>
<evidence type="ECO:0000313" key="8">
    <source>
        <dbReference type="Proteomes" id="UP000005237"/>
    </source>
</evidence>
<feature type="region of interest" description="Disordered" evidence="5">
    <location>
        <begin position="33"/>
        <end position="76"/>
    </location>
</feature>
<dbReference type="Pfam" id="PF00097">
    <property type="entry name" value="zf-C3HC4"/>
    <property type="match status" value="1"/>
</dbReference>
<dbReference type="GO" id="GO:0008270">
    <property type="term" value="F:zinc ion binding"/>
    <property type="evidence" value="ECO:0007669"/>
    <property type="project" value="UniProtKB-KW"/>
</dbReference>
<proteinExistence type="predicted"/>
<dbReference type="SUPFAM" id="SSF57850">
    <property type="entry name" value="RING/U-box"/>
    <property type="match status" value="1"/>
</dbReference>
<dbReference type="EnsemblMetazoa" id="CJA08702.1">
    <property type="protein sequence ID" value="CJA08702.1"/>
    <property type="gene ID" value="WBGene00127907"/>
</dbReference>
<dbReference type="Gene3D" id="3.30.40.10">
    <property type="entry name" value="Zinc/RING finger domain, C3HC4 (zinc finger)"/>
    <property type="match status" value="1"/>
</dbReference>
<dbReference type="InterPro" id="IPR051435">
    <property type="entry name" value="RING_finger_E3_ubiq-ligases"/>
</dbReference>
<dbReference type="GO" id="GO:0016567">
    <property type="term" value="P:protein ubiquitination"/>
    <property type="evidence" value="ECO:0007669"/>
    <property type="project" value="TreeGrafter"/>
</dbReference>
<dbReference type="AlphaFoldDB" id="A0A8R1DQ05"/>
<name>A0A8R1DQ05_CAEJA</name>
<evidence type="ECO:0000259" key="6">
    <source>
        <dbReference type="PROSITE" id="PS50089"/>
    </source>
</evidence>
<reference evidence="7" key="2">
    <citation type="submission" date="2022-06" db="UniProtKB">
        <authorList>
            <consortium name="EnsemblMetazoa"/>
        </authorList>
    </citation>
    <scope>IDENTIFICATION</scope>
    <source>
        <strain evidence="7">DF5081</strain>
    </source>
</reference>
<keyword evidence="1" id="KW-0479">Metal-binding</keyword>
<evidence type="ECO:0000256" key="3">
    <source>
        <dbReference type="ARBA" id="ARBA00022833"/>
    </source>
</evidence>
<feature type="compositionally biased region" description="Basic and acidic residues" evidence="5">
    <location>
        <begin position="227"/>
        <end position="238"/>
    </location>
</feature>
<evidence type="ECO:0000256" key="5">
    <source>
        <dbReference type="SAM" id="MobiDB-lite"/>
    </source>
</evidence>
<dbReference type="InterPro" id="IPR018957">
    <property type="entry name" value="Znf_C3HC4_RING-type"/>
</dbReference>
<feature type="domain" description="RING-type" evidence="6">
    <location>
        <begin position="402"/>
        <end position="433"/>
    </location>
</feature>
<evidence type="ECO:0000256" key="2">
    <source>
        <dbReference type="ARBA" id="ARBA00022771"/>
    </source>
</evidence>
<feature type="region of interest" description="Disordered" evidence="5">
    <location>
        <begin position="223"/>
        <end position="267"/>
    </location>
</feature>
<dbReference type="Proteomes" id="UP000005237">
    <property type="component" value="Unassembled WGS sequence"/>
</dbReference>
<keyword evidence="8" id="KW-1185">Reference proteome</keyword>
<dbReference type="InterPro" id="IPR017907">
    <property type="entry name" value="Znf_RING_CS"/>
</dbReference>
<accession>A0A8R1DQ05</accession>
<feature type="compositionally biased region" description="Acidic residues" evidence="5">
    <location>
        <begin position="42"/>
        <end position="58"/>
    </location>
</feature>
<evidence type="ECO:0000256" key="4">
    <source>
        <dbReference type="PROSITE-ProRule" id="PRU00175"/>
    </source>
</evidence>
<dbReference type="InterPro" id="IPR013083">
    <property type="entry name" value="Znf_RING/FYVE/PHD"/>
</dbReference>
<feature type="region of interest" description="Disordered" evidence="5">
    <location>
        <begin position="290"/>
        <end position="309"/>
    </location>
</feature>
<organism evidence="7 8">
    <name type="scientific">Caenorhabditis japonica</name>
    <dbReference type="NCBI Taxonomy" id="281687"/>
    <lineage>
        <taxon>Eukaryota</taxon>
        <taxon>Metazoa</taxon>
        <taxon>Ecdysozoa</taxon>
        <taxon>Nematoda</taxon>
        <taxon>Chromadorea</taxon>
        <taxon>Rhabditida</taxon>
        <taxon>Rhabditina</taxon>
        <taxon>Rhabditomorpha</taxon>
        <taxon>Rhabditoidea</taxon>
        <taxon>Rhabditidae</taxon>
        <taxon>Peloderinae</taxon>
        <taxon>Caenorhabditis</taxon>
    </lineage>
</organism>
<evidence type="ECO:0000313" key="7">
    <source>
        <dbReference type="EnsemblMetazoa" id="CJA08702.1"/>
    </source>
</evidence>
<feature type="compositionally biased region" description="Basic and acidic residues" evidence="5">
    <location>
        <begin position="253"/>
        <end position="267"/>
    </location>
</feature>
<dbReference type="InterPro" id="IPR001841">
    <property type="entry name" value="Znf_RING"/>
</dbReference>
<dbReference type="PROSITE" id="PS50089">
    <property type="entry name" value="ZF_RING_2"/>
    <property type="match status" value="1"/>
</dbReference>
<reference evidence="8" key="1">
    <citation type="submission" date="2010-08" db="EMBL/GenBank/DDBJ databases">
        <authorList>
            <consortium name="Caenorhabditis japonica Sequencing Consortium"/>
            <person name="Wilson R.K."/>
        </authorList>
    </citation>
    <scope>NUCLEOTIDE SEQUENCE [LARGE SCALE GENOMIC DNA]</scope>
    <source>
        <strain evidence="8">DF5081</strain>
    </source>
</reference>
<keyword evidence="3" id="KW-0862">Zinc</keyword>
<dbReference type="GO" id="GO:0061630">
    <property type="term" value="F:ubiquitin protein ligase activity"/>
    <property type="evidence" value="ECO:0007669"/>
    <property type="project" value="TreeGrafter"/>
</dbReference>
<keyword evidence="2 4" id="KW-0863">Zinc-finger</keyword>
<evidence type="ECO:0000256" key="1">
    <source>
        <dbReference type="ARBA" id="ARBA00022723"/>
    </source>
</evidence>
<protein>
    <submittedName>
        <fullName evidence="7">RING-type domain-containing protein</fullName>
    </submittedName>
</protein>
<dbReference type="PANTHER" id="PTHR22791:SF34">
    <property type="entry name" value="RING-TYPE DOMAIN-CONTAINING PROTEIN"/>
    <property type="match status" value="1"/>
</dbReference>